<keyword evidence="4 9" id="KW-0575">Peroxidase</keyword>
<dbReference type="InParanoid" id="A0A6P7J182"/>
<evidence type="ECO:0000256" key="3">
    <source>
        <dbReference type="ARBA" id="ARBA00006926"/>
    </source>
</evidence>
<dbReference type="PROSITE" id="PS00763">
    <property type="entry name" value="GLUTATHIONE_PEROXID_2"/>
    <property type="match status" value="1"/>
</dbReference>
<dbReference type="Proteomes" id="UP000515145">
    <property type="component" value="Chromosome 9"/>
</dbReference>
<proteinExistence type="inferred from homology"/>
<name>A0A6P7J182_9TELE</name>
<comment type="catalytic activity">
    <reaction evidence="1">
        <text>2 glutathione + H2O2 = glutathione disulfide + 2 H2O</text>
        <dbReference type="Rhea" id="RHEA:16833"/>
        <dbReference type="ChEBI" id="CHEBI:15377"/>
        <dbReference type="ChEBI" id="CHEBI:16240"/>
        <dbReference type="ChEBI" id="CHEBI:57925"/>
        <dbReference type="ChEBI" id="CHEBI:58297"/>
        <dbReference type="EC" id="1.11.1.9"/>
    </reaction>
</comment>
<dbReference type="InterPro" id="IPR000889">
    <property type="entry name" value="Glutathione_peroxidase"/>
</dbReference>
<gene>
    <name evidence="12" type="primary">gpx8</name>
</gene>
<dbReference type="PANTHER" id="PTHR11592:SF7">
    <property type="entry name" value="GLUTATHIONE PEROXIDASE 8-RELATED"/>
    <property type="match status" value="1"/>
</dbReference>
<dbReference type="InterPro" id="IPR036249">
    <property type="entry name" value="Thioredoxin-like_sf"/>
</dbReference>
<protein>
    <recommendedName>
        <fullName evidence="9">Glutathione peroxidase</fullName>
    </recommendedName>
</protein>
<keyword evidence="6 10" id="KW-1133">Transmembrane helix</keyword>
<evidence type="ECO:0000256" key="6">
    <source>
        <dbReference type="ARBA" id="ARBA00022989"/>
    </source>
</evidence>
<evidence type="ECO:0000256" key="5">
    <source>
        <dbReference type="ARBA" id="ARBA00022692"/>
    </source>
</evidence>
<dbReference type="FunCoup" id="A0A6P7J182">
    <property type="interactions" value="103"/>
</dbReference>
<dbReference type="GO" id="GO:0033554">
    <property type="term" value="P:cellular response to stress"/>
    <property type="evidence" value="ECO:0007669"/>
    <property type="project" value="UniProtKB-ARBA"/>
</dbReference>
<dbReference type="OrthoDB" id="446890at2759"/>
<dbReference type="FunFam" id="3.40.30.10:FF:000049">
    <property type="entry name" value="Glutathione peroxidase"/>
    <property type="match status" value="1"/>
</dbReference>
<dbReference type="NCBIfam" id="TIGR02540">
    <property type="entry name" value="gpx7"/>
    <property type="match status" value="1"/>
</dbReference>
<dbReference type="RefSeq" id="XP_028270278.1">
    <property type="nucleotide sequence ID" value="XM_028414477.1"/>
</dbReference>
<evidence type="ECO:0000256" key="1">
    <source>
        <dbReference type="ARBA" id="ARBA00000217"/>
    </source>
</evidence>
<keyword evidence="11" id="KW-1185">Reference proteome</keyword>
<dbReference type="InterPro" id="IPR029760">
    <property type="entry name" value="GPX_CS"/>
</dbReference>
<dbReference type="GO" id="GO:0004602">
    <property type="term" value="F:glutathione peroxidase activity"/>
    <property type="evidence" value="ECO:0007669"/>
    <property type="project" value="UniProtKB-EC"/>
</dbReference>
<reference evidence="12" key="1">
    <citation type="submission" date="2025-08" db="UniProtKB">
        <authorList>
            <consortium name="RefSeq"/>
        </authorList>
    </citation>
    <scope>IDENTIFICATION</scope>
</reference>
<evidence type="ECO:0000256" key="8">
    <source>
        <dbReference type="ARBA" id="ARBA00023136"/>
    </source>
</evidence>
<evidence type="ECO:0000313" key="12">
    <source>
        <dbReference type="RefSeq" id="XP_028270278.1"/>
    </source>
</evidence>
<dbReference type="CTD" id="493869"/>
<dbReference type="GO" id="GO:0005788">
    <property type="term" value="C:endoplasmic reticulum lumen"/>
    <property type="evidence" value="ECO:0007669"/>
    <property type="project" value="UniProtKB-ARBA"/>
</dbReference>
<comment type="similarity">
    <text evidence="3 9">Belongs to the glutathione peroxidase family.</text>
</comment>
<feature type="transmembrane region" description="Helical" evidence="10">
    <location>
        <begin position="20"/>
        <end position="40"/>
    </location>
</feature>
<dbReference type="Pfam" id="PF00255">
    <property type="entry name" value="GSHPx"/>
    <property type="match status" value="1"/>
</dbReference>
<dbReference type="SUPFAM" id="SSF52833">
    <property type="entry name" value="Thioredoxin-like"/>
    <property type="match status" value="1"/>
</dbReference>
<dbReference type="PANTHER" id="PTHR11592">
    <property type="entry name" value="GLUTATHIONE PEROXIDASE"/>
    <property type="match status" value="1"/>
</dbReference>
<evidence type="ECO:0000313" key="11">
    <source>
        <dbReference type="Proteomes" id="UP000515145"/>
    </source>
</evidence>
<dbReference type="Gene3D" id="3.40.30.10">
    <property type="entry name" value="Glutaredoxin"/>
    <property type="match status" value="1"/>
</dbReference>
<evidence type="ECO:0000256" key="7">
    <source>
        <dbReference type="ARBA" id="ARBA00023002"/>
    </source>
</evidence>
<sequence length="210" mass="23813">MEALGGYPTKSSSPKAKKLTVLLSMTVGVGCLFLLQTQLVKPRKPKDFYAFEVKDAKGRTVSLEKYRGKASLVVNVASYSEQTEANYRFLQELHRELGTSHFNVLAFPCGQFGDTEPGNSREIEAYAKSTYGVTFPFFSKIKIMGSESEPAFKFLTDSVQKIPKWTFWKFLVSPEGKVLQFWRTDESTESIRQEATSLVREIILKKRVEL</sequence>
<keyword evidence="8 10" id="KW-0472">Membrane</keyword>
<dbReference type="InterPro" id="IPR013376">
    <property type="entry name" value="Glut_perox_Gpx7"/>
</dbReference>
<dbReference type="GO" id="GO:0006979">
    <property type="term" value="P:response to oxidative stress"/>
    <property type="evidence" value="ECO:0007669"/>
    <property type="project" value="InterPro"/>
</dbReference>
<dbReference type="AlphaFoldDB" id="A0A6P7J182"/>
<organism evidence="11 12">
    <name type="scientific">Parambassis ranga</name>
    <name type="common">Indian glassy fish</name>
    <dbReference type="NCBI Taxonomy" id="210632"/>
    <lineage>
        <taxon>Eukaryota</taxon>
        <taxon>Metazoa</taxon>
        <taxon>Chordata</taxon>
        <taxon>Craniata</taxon>
        <taxon>Vertebrata</taxon>
        <taxon>Euteleostomi</taxon>
        <taxon>Actinopterygii</taxon>
        <taxon>Neopterygii</taxon>
        <taxon>Teleostei</taxon>
        <taxon>Neoteleostei</taxon>
        <taxon>Acanthomorphata</taxon>
        <taxon>Ovalentaria</taxon>
        <taxon>Ambassidae</taxon>
        <taxon>Parambassis</taxon>
    </lineage>
</organism>
<dbReference type="CDD" id="cd00340">
    <property type="entry name" value="GSH_Peroxidase"/>
    <property type="match status" value="1"/>
</dbReference>
<dbReference type="GO" id="GO:0016020">
    <property type="term" value="C:membrane"/>
    <property type="evidence" value="ECO:0007669"/>
    <property type="project" value="UniProtKB-SubCell"/>
</dbReference>
<evidence type="ECO:0000256" key="9">
    <source>
        <dbReference type="RuleBase" id="RU000499"/>
    </source>
</evidence>
<evidence type="ECO:0000256" key="4">
    <source>
        <dbReference type="ARBA" id="ARBA00022559"/>
    </source>
</evidence>
<dbReference type="PROSITE" id="PS51355">
    <property type="entry name" value="GLUTATHIONE_PEROXID_3"/>
    <property type="match status" value="1"/>
</dbReference>
<keyword evidence="5 10" id="KW-0812">Transmembrane</keyword>
<dbReference type="GeneID" id="114441513"/>
<accession>A0A6P7J182</accession>
<comment type="subcellular location">
    <subcellularLocation>
        <location evidence="2">Membrane</location>
        <topology evidence="2">Single-pass membrane protein</topology>
    </subcellularLocation>
</comment>
<keyword evidence="7 9" id="KW-0560">Oxidoreductase</keyword>
<evidence type="ECO:0000256" key="10">
    <source>
        <dbReference type="SAM" id="Phobius"/>
    </source>
</evidence>
<dbReference type="PRINTS" id="PR01011">
    <property type="entry name" value="GLUTPROXDASE"/>
</dbReference>
<evidence type="ECO:0000256" key="2">
    <source>
        <dbReference type="ARBA" id="ARBA00004167"/>
    </source>
</evidence>